<feature type="domain" description="Aldehyde oxidase/xanthine dehydrogenase a/b hammerhead" evidence="2">
    <location>
        <begin position="220"/>
        <end position="315"/>
    </location>
</feature>
<dbReference type="PROSITE" id="PS51318">
    <property type="entry name" value="TAT"/>
    <property type="match status" value="1"/>
</dbReference>
<dbReference type="InterPro" id="IPR012368">
    <property type="entry name" value="OxRdtase_Mopterin-bd_su_IorB"/>
</dbReference>
<dbReference type="PROSITE" id="PS51257">
    <property type="entry name" value="PROKAR_LIPOPROTEIN"/>
    <property type="match status" value="1"/>
</dbReference>
<feature type="transmembrane region" description="Helical" evidence="1">
    <location>
        <begin position="12"/>
        <end position="32"/>
    </location>
</feature>
<proteinExistence type="predicted"/>
<dbReference type="Pfam" id="PF02738">
    <property type="entry name" value="MoCoBD_1"/>
    <property type="match status" value="1"/>
</dbReference>
<evidence type="ECO:0000313" key="3">
    <source>
        <dbReference type="EMBL" id="MEE1978128.1"/>
    </source>
</evidence>
<gene>
    <name evidence="3" type="ORF">V1I91_18770</name>
</gene>
<dbReference type="Gene3D" id="3.30.365.10">
    <property type="entry name" value="Aldehyde oxidase/xanthine dehydrogenase, molybdopterin binding domain"/>
    <property type="match status" value="4"/>
</dbReference>
<dbReference type="InterPro" id="IPR000674">
    <property type="entry name" value="Ald_Oxase/Xan_DH_a/b"/>
</dbReference>
<organism evidence="3 4">
    <name type="scientific">Maribacter cobaltidurans</name>
    <dbReference type="NCBI Taxonomy" id="1178778"/>
    <lineage>
        <taxon>Bacteria</taxon>
        <taxon>Pseudomonadati</taxon>
        <taxon>Bacteroidota</taxon>
        <taxon>Flavobacteriia</taxon>
        <taxon>Flavobacteriales</taxon>
        <taxon>Flavobacteriaceae</taxon>
        <taxon>Maribacter</taxon>
    </lineage>
</organism>
<evidence type="ECO:0000313" key="4">
    <source>
        <dbReference type="Proteomes" id="UP001356308"/>
    </source>
</evidence>
<dbReference type="SUPFAM" id="SSF56003">
    <property type="entry name" value="Molybdenum cofactor-binding domain"/>
    <property type="match status" value="2"/>
</dbReference>
<dbReference type="Gene3D" id="3.90.1170.50">
    <property type="entry name" value="Aldehyde oxidase/xanthine dehydrogenase, a/b hammerhead"/>
    <property type="match status" value="1"/>
</dbReference>
<name>A0ABU7IYX7_9FLAO</name>
<dbReference type="InterPro" id="IPR052516">
    <property type="entry name" value="N-heterocyclic_Hydroxylase"/>
</dbReference>
<keyword evidence="1" id="KW-0472">Membrane</keyword>
<dbReference type="EMBL" id="JAZDDG010000010">
    <property type="protein sequence ID" value="MEE1978128.1"/>
    <property type="molecule type" value="Genomic_DNA"/>
</dbReference>
<evidence type="ECO:0000256" key="1">
    <source>
        <dbReference type="SAM" id="Phobius"/>
    </source>
</evidence>
<dbReference type="SMART" id="SM01008">
    <property type="entry name" value="Ald_Xan_dh_C"/>
    <property type="match status" value="1"/>
</dbReference>
<dbReference type="Proteomes" id="UP001356308">
    <property type="component" value="Unassembled WGS sequence"/>
</dbReference>
<keyword evidence="1" id="KW-0812">Transmembrane</keyword>
<dbReference type="InterPro" id="IPR037165">
    <property type="entry name" value="AldOxase/xan_DH_Mopterin-bd_sf"/>
</dbReference>
<keyword evidence="1" id="KW-1133">Transmembrane helix</keyword>
<protein>
    <submittedName>
        <fullName evidence="3">Molybdopterin cofactor-binding domain-containing protein</fullName>
    </submittedName>
</protein>
<dbReference type="PIRSF" id="PIRSF036389">
    <property type="entry name" value="IOR_B"/>
    <property type="match status" value="1"/>
</dbReference>
<dbReference type="InterPro" id="IPR046867">
    <property type="entry name" value="AldOxase/xan_DH_MoCoBD2"/>
</dbReference>
<dbReference type="InterPro" id="IPR006311">
    <property type="entry name" value="TAT_signal"/>
</dbReference>
<dbReference type="InterPro" id="IPR036856">
    <property type="entry name" value="Ald_Oxase/Xan_DH_a/b_sf"/>
</dbReference>
<accession>A0ABU7IYX7</accession>
<dbReference type="SUPFAM" id="SSF54665">
    <property type="entry name" value="CO dehydrogenase molybdoprotein N-domain-like"/>
    <property type="match status" value="1"/>
</dbReference>
<sequence length="743" mass="80931">MTLVKTKIGRRSFIRTSALAGGGMMVGFSWLASCKMTPEEVNSLPKEWFDINGFLKIGDNGMVTIMSPNPEIGQNVKTAMPMIVADELDVDWKNVIVEQAPLNLDVFQRQLAGGSQSIRAGWEGLRMAGATARKMLKQAAAKAWEVPEEEITTSNGMLYHEASNKSAGYGELASAAVGVSSPDDPPENIEVPEEVELKGIKDFTIIGTDRLNVDGPKIVTGKPLFGIDVQEEGMLTAMIVHPPAFGLSYKSMDAESVKSMPGIKDVFPVDVYPEGVEKQWSDGGGIAQLVAIVGESTWQCMQAKKALKVEWEGPSDLESTSSYEDDLAKLLDAPVEAPARSDGDFNQAFKSAAKVIERTYSAPFLAHNTMEPMNFYAHVTADKAEVKGPIQTPEFLEKTLSSVLDMSIDNIDVGMTRMGGGFGRRLYGHFGVEAAVISKKAQAPIKLVYSREDDMTQGTYRPAYKVKFKAGLDKDNNLIAWSVKGAGTNDDLVFENRFPAGAVDNYLAEKTSLQTKITTGAWRAPRSNFMAGAEQSFMDEVAELAGKDPIDFRLELFDRAINDPVGNPEQNDYDPERYAGVLKLVKEKAKWDGSGNGKARGVSAYYCHNSYVAQVLDLSMEGNKPMVDKVVCAVDCGIVINPISAKNQIEGGIIDGIGHATYSQMTFEDGVPQQQNFDSYHLIRNIEAPKQIESYFVDNGIDPTGLGEPSLPPVIGALANAMYKATGKRVYNQPFILEKEIVG</sequence>
<evidence type="ECO:0000259" key="2">
    <source>
        <dbReference type="SMART" id="SM01008"/>
    </source>
</evidence>
<dbReference type="PANTHER" id="PTHR47495">
    <property type="entry name" value="ALDEHYDE DEHYDROGENASE"/>
    <property type="match status" value="1"/>
</dbReference>
<dbReference type="Pfam" id="PF20256">
    <property type="entry name" value="MoCoBD_2"/>
    <property type="match status" value="2"/>
</dbReference>
<keyword evidence="4" id="KW-1185">Reference proteome</keyword>
<dbReference type="InterPro" id="IPR008274">
    <property type="entry name" value="AldOxase/xan_DH_MoCoBD1"/>
</dbReference>
<comment type="caution">
    <text evidence="3">The sequence shown here is derived from an EMBL/GenBank/DDBJ whole genome shotgun (WGS) entry which is preliminary data.</text>
</comment>
<dbReference type="PANTHER" id="PTHR47495:SF2">
    <property type="entry name" value="ALDEHYDE DEHYDROGENASE"/>
    <property type="match status" value="1"/>
</dbReference>
<reference evidence="3 4" key="1">
    <citation type="submission" date="2024-01" db="EMBL/GenBank/DDBJ databases">
        <title>Maribacter spp. originated from different algae showed divergent polysaccharides utilization ability.</title>
        <authorList>
            <person name="Wang H."/>
            <person name="Wu Y."/>
        </authorList>
    </citation>
    <scope>NUCLEOTIDE SEQUENCE [LARGE SCALE GENOMIC DNA]</scope>
    <source>
        <strain evidence="3 4">PR1</strain>
    </source>
</reference>
<dbReference type="RefSeq" id="WP_272652805.1">
    <property type="nucleotide sequence ID" value="NZ_JAZDDG010000010.1"/>
</dbReference>